<name>A0ACC2NMY4_9HYME</name>
<proteinExistence type="predicted"/>
<evidence type="ECO:0000313" key="2">
    <source>
        <dbReference type="Proteomes" id="UP001239111"/>
    </source>
</evidence>
<accession>A0ACC2NMY4</accession>
<sequence length="148" mass="17360">MGEYVVTPTQMQFNHRRAIICQYPLAREDIRSRIAAEIQNIRNPRVMERRRRLGRAHRAQIQGGPLPSRERRELMSVLHINAVADDWTLAGVEVSDTAALWKQILREFYFILEKIINGQMSPAVGNPIEWETYRSLNDFPNFAREWRA</sequence>
<reference evidence="1" key="1">
    <citation type="submission" date="2023-04" db="EMBL/GenBank/DDBJ databases">
        <title>A chromosome-level genome assembly of the parasitoid wasp Eretmocerus hayati.</title>
        <authorList>
            <person name="Zhong Y."/>
            <person name="Liu S."/>
            <person name="Liu Y."/>
        </authorList>
    </citation>
    <scope>NUCLEOTIDE SEQUENCE</scope>
    <source>
        <strain evidence="1">ZJU_SS_LIU_2023</strain>
    </source>
</reference>
<dbReference type="Proteomes" id="UP001239111">
    <property type="component" value="Chromosome 3"/>
</dbReference>
<keyword evidence="2" id="KW-1185">Reference proteome</keyword>
<gene>
    <name evidence="1" type="ORF">QAD02_002933</name>
</gene>
<dbReference type="EMBL" id="CM056743">
    <property type="protein sequence ID" value="KAJ8671674.1"/>
    <property type="molecule type" value="Genomic_DNA"/>
</dbReference>
<organism evidence="1 2">
    <name type="scientific">Eretmocerus hayati</name>
    <dbReference type="NCBI Taxonomy" id="131215"/>
    <lineage>
        <taxon>Eukaryota</taxon>
        <taxon>Metazoa</taxon>
        <taxon>Ecdysozoa</taxon>
        <taxon>Arthropoda</taxon>
        <taxon>Hexapoda</taxon>
        <taxon>Insecta</taxon>
        <taxon>Pterygota</taxon>
        <taxon>Neoptera</taxon>
        <taxon>Endopterygota</taxon>
        <taxon>Hymenoptera</taxon>
        <taxon>Apocrita</taxon>
        <taxon>Proctotrupomorpha</taxon>
        <taxon>Chalcidoidea</taxon>
        <taxon>Aphelinidae</taxon>
        <taxon>Aphelininae</taxon>
        <taxon>Eretmocerus</taxon>
    </lineage>
</organism>
<evidence type="ECO:0000313" key="1">
    <source>
        <dbReference type="EMBL" id="KAJ8671674.1"/>
    </source>
</evidence>
<comment type="caution">
    <text evidence="1">The sequence shown here is derived from an EMBL/GenBank/DDBJ whole genome shotgun (WGS) entry which is preliminary data.</text>
</comment>
<protein>
    <submittedName>
        <fullName evidence="1">Uncharacterized protein</fullName>
    </submittedName>
</protein>